<proteinExistence type="predicted"/>
<dbReference type="AlphaFoldDB" id="A0A4Y3VBU0"/>
<comment type="caution">
    <text evidence="1">The sequence shown here is derived from an EMBL/GenBank/DDBJ whole genome shotgun (WGS) entry which is preliminary data.</text>
</comment>
<evidence type="ECO:0000313" key="1">
    <source>
        <dbReference type="EMBL" id="GEC03765.1"/>
    </source>
</evidence>
<keyword evidence="2" id="KW-1185">Reference proteome</keyword>
<dbReference type="Gene3D" id="1.10.357.10">
    <property type="entry name" value="Tetracycline Repressor, domain 2"/>
    <property type="match status" value="1"/>
</dbReference>
<dbReference type="InterPro" id="IPR036271">
    <property type="entry name" value="Tet_transcr_reg_TetR-rel_C_sf"/>
</dbReference>
<dbReference type="EMBL" id="BJND01000008">
    <property type="protein sequence ID" value="GEC03765.1"/>
    <property type="molecule type" value="Genomic_DNA"/>
</dbReference>
<reference evidence="1 2" key="1">
    <citation type="submission" date="2019-06" db="EMBL/GenBank/DDBJ databases">
        <title>Whole genome shotgun sequence of Streptomyces spinoverrucosus NBRC 14228.</title>
        <authorList>
            <person name="Hosoyama A."/>
            <person name="Uohara A."/>
            <person name="Ohji S."/>
            <person name="Ichikawa N."/>
        </authorList>
    </citation>
    <scope>NUCLEOTIDE SEQUENCE [LARGE SCALE GENOMIC DNA]</scope>
    <source>
        <strain evidence="1 2">NBRC 14228</strain>
    </source>
</reference>
<organism evidence="1 2">
    <name type="scientific">Streptomyces spinoverrucosus</name>
    <dbReference type="NCBI Taxonomy" id="284043"/>
    <lineage>
        <taxon>Bacteria</taxon>
        <taxon>Bacillati</taxon>
        <taxon>Actinomycetota</taxon>
        <taxon>Actinomycetes</taxon>
        <taxon>Kitasatosporales</taxon>
        <taxon>Streptomycetaceae</taxon>
        <taxon>Streptomyces</taxon>
    </lineage>
</organism>
<evidence type="ECO:0000313" key="2">
    <source>
        <dbReference type="Proteomes" id="UP000317881"/>
    </source>
</evidence>
<sequence length="45" mass="5212">MTLARESFPELPPAAVALCLRLWSRMHGLLILEIYGHLRHQVTDR</sequence>
<protein>
    <submittedName>
        <fullName evidence="1">Uncharacterized protein</fullName>
    </submittedName>
</protein>
<dbReference type="Proteomes" id="UP000317881">
    <property type="component" value="Unassembled WGS sequence"/>
</dbReference>
<name>A0A4Y3VBU0_9ACTN</name>
<accession>A0A4Y3VBU0</accession>
<dbReference type="RefSeq" id="WP_218037069.1">
    <property type="nucleotide sequence ID" value="NZ_BJND01000008.1"/>
</dbReference>
<gene>
    <name evidence="1" type="ORF">SSP24_14200</name>
</gene>
<dbReference type="SUPFAM" id="SSF48498">
    <property type="entry name" value="Tetracyclin repressor-like, C-terminal domain"/>
    <property type="match status" value="1"/>
</dbReference>